<accession>A0A1A9B894</accession>
<gene>
    <name evidence="3" type="ORF">GA0070622_2762</name>
</gene>
<feature type="region of interest" description="Disordered" evidence="1">
    <location>
        <begin position="124"/>
        <end position="147"/>
    </location>
</feature>
<proteinExistence type="predicted"/>
<reference evidence="4" key="1">
    <citation type="submission" date="2016-06" db="EMBL/GenBank/DDBJ databases">
        <authorList>
            <person name="Varghese N."/>
            <person name="Submissions Spin"/>
        </authorList>
    </citation>
    <scope>NUCLEOTIDE SEQUENCE [LARGE SCALE GENOMIC DNA]</scope>
    <source>
        <strain evidence="4">DSM 45794</strain>
    </source>
</reference>
<keyword evidence="2" id="KW-0812">Transmembrane</keyword>
<evidence type="ECO:0000313" key="4">
    <source>
        <dbReference type="Proteomes" id="UP000199558"/>
    </source>
</evidence>
<dbReference type="RefSeq" id="WP_091573651.1">
    <property type="nucleotide sequence ID" value="NZ_FLRH01000003.1"/>
</dbReference>
<keyword evidence="4" id="KW-1185">Reference proteome</keyword>
<feature type="transmembrane region" description="Helical" evidence="2">
    <location>
        <begin position="44"/>
        <end position="64"/>
    </location>
</feature>
<dbReference type="EMBL" id="FLRH01000003">
    <property type="protein sequence ID" value="SBT65755.1"/>
    <property type="molecule type" value="Genomic_DNA"/>
</dbReference>
<evidence type="ECO:0000256" key="1">
    <source>
        <dbReference type="SAM" id="MobiDB-lite"/>
    </source>
</evidence>
<dbReference type="OrthoDB" id="9990986at2"/>
<protein>
    <submittedName>
        <fullName evidence="3">Uncharacterized protein</fullName>
    </submittedName>
</protein>
<evidence type="ECO:0000313" key="3">
    <source>
        <dbReference type="EMBL" id="SBT65755.1"/>
    </source>
</evidence>
<keyword evidence="2" id="KW-1133">Transmembrane helix</keyword>
<sequence>MASMVEVRLTLRANLCEVAVVDDGLSDRLPRSIVLSGLDEADKVSSVVGAVVAVIALIVTIRAARRQPPIDAASYPGHGTSTLRKSSGRATTPVALIVILAVVVLCVVPSWGIIYAVTTFSDDGAAGGRSASPATSDPGRPATALPGSPIADVALWKDEIRLDSTPRDFDQEPPARGNMSTDLGSDGYLNGSVYTRFWGRAVVLWPGRTGPSRADCAGRLQTHGVRTVSIDIRSRVCLETNQGRIVFIKVLRRDGDDGYAAEVTIWSSS</sequence>
<organism evidence="3 4">
    <name type="scientific">Micromonospora sediminicola</name>
    <dbReference type="NCBI Taxonomy" id="946078"/>
    <lineage>
        <taxon>Bacteria</taxon>
        <taxon>Bacillati</taxon>
        <taxon>Actinomycetota</taxon>
        <taxon>Actinomycetes</taxon>
        <taxon>Micromonosporales</taxon>
        <taxon>Micromonosporaceae</taxon>
        <taxon>Micromonospora</taxon>
    </lineage>
</organism>
<dbReference type="Proteomes" id="UP000199558">
    <property type="component" value="Unassembled WGS sequence"/>
</dbReference>
<evidence type="ECO:0000256" key="2">
    <source>
        <dbReference type="SAM" id="Phobius"/>
    </source>
</evidence>
<keyword evidence="2" id="KW-0472">Membrane</keyword>
<feature type="transmembrane region" description="Helical" evidence="2">
    <location>
        <begin position="94"/>
        <end position="117"/>
    </location>
</feature>
<dbReference type="AlphaFoldDB" id="A0A1A9B894"/>
<name>A0A1A9B894_9ACTN</name>